<keyword evidence="15" id="KW-1185">Reference proteome</keyword>
<dbReference type="AlphaFoldDB" id="A0A1H9SGL3"/>
<dbReference type="EC" id="1.14.14.47" evidence="4 11"/>
<dbReference type="Gene3D" id="3.90.1230.10">
    <property type="entry name" value="Nitric Oxide Synthase, Chain A, domain 3"/>
    <property type="match status" value="1"/>
</dbReference>
<gene>
    <name evidence="14" type="ORF">SAMN05518684_104197</name>
</gene>
<evidence type="ECO:0000256" key="4">
    <source>
        <dbReference type="ARBA" id="ARBA00012735"/>
    </source>
</evidence>
<proteinExistence type="inferred from homology"/>
<evidence type="ECO:0000256" key="2">
    <source>
        <dbReference type="ARBA" id="ARBA00002642"/>
    </source>
</evidence>
<comment type="catalytic activity">
    <reaction evidence="10">
        <text>3 reduced [flavodoxin] + 2 L-arginine + 4 O2 = 3 oxidized [flavodoxin] + 2 L-citrulline + 2 nitric oxide + 4 H2O + 5 H(+)</text>
        <dbReference type="Rhea" id="RHEA:52324"/>
        <dbReference type="Rhea" id="RHEA-COMP:10622"/>
        <dbReference type="Rhea" id="RHEA-COMP:10623"/>
        <dbReference type="ChEBI" id="CHEBI:15377"/>
        <dbReference type="ChEBI" id="CHEBI:15378"/>
        <dbReference type="ChEBI" id="CHEBI:15379"/>
        <dbReference type="ChEBI" id="CHEBI:16480"/>
        <dbReference type="ChEBI" id="CHEBI:32682"/>
        <dbReference type="ChEBI" id="CHEBI:57618"/>
        <dbReference type="ChEBI" id="CHEBI:57743"/>
        <dbReference type="ChEBI" id="CHEBI:58210"/>
        <dbReference type="EC" id="1.14.14.47"/>
    </reaction>
</comment>
<dbReference type="GO" id="GO:0004517">
    <property type="term" value="F:nitric-oxide synthase activity"/>
    <property type="evidence" value="ECO:0007669"/>
    <property type="project" value="InterPro"/>
</dbReference>
<evidence type="ECO:0000256" key="12">
    <source>
        <dbReference type="PIRSR" id="PIRSR037219-1"/>
    </source>
</evidence>
<comment type="cofactor">
    <cofactor evidence="1 11 12">
        <name>heme</name>
        <dbReference type="ChEBI" id="CHEBI:30413"/>
    </cofactor>
</comment>
<evidence type="ECO:0000313" key="14">
    <source>
        <dbReference type="EMBL" id="SER83745.1"/>
    </source>
</evidence>
<reference evidence="15" key="1">
    <citation type="submission" date="2016-10" db="EMBL/GenBank/DDBJ databases">
        <authorList>
            <person name="Varghese N."/>
            <person name="Submissions S."/>
        </authorList>
    </citation>
    <scope>NUCLEOTIDE SEQUENCE [LARGE SCALE GENOMIC DNA]</scope>
    <source>
        <strain evidence="15">S9</strain>
    </source>
</reference>
<accession>A0A1H9SGL3</accession>
<name>A0A1H9SGL3_9BACI</name>
<dbReference type="STRING" id="1601833.SAMN05518684_104197"/>
<dbReference type="InterPro" id="IPR044943">
    <property type="entry name" value="NOS_dom_1"/>
</dbReference>
<comment type="similarity">
    <text evidence="3 11">Belongs to the NOS family. Bacterial NOS oxygenase subfamily.</text>
</comment>
<dbReference type="RefSeq" id="WP_281244225.1">
    <property type="nucleotide sequence ID" value="NZ_FOGT01000004.1"/>
</dbReference>
<evidence type="ECO:0000256" key="8">
    <source>
        <dbReference type="ARBA" id="ARBA00023002"/>
    </source>
</evidence>
<evidence type="ECO:0000256" key="5">
    <source>
        <dbReference type="ARBA" id="ARBA00018859"/>
    </source>
</evidence>
<feature type="binding site" description="axial binding residue" evidence="12">
    <location>
        <position position="63"/>
    </location>
    <ligand>
        <name>heme</name>
        <dbReference type="ChEBI" id="CHEBI:30413"/>
    </ligand>
    <ligandPart>
        <name>Fe</name>
        <dbReference type="ChEBI" id="CHEBI:18248"/>
    </ligandPart>
</feature>
<organism evidence="14 15">
    <name type="scientific">Salipaludibacillus aurantiacus</name>
    <dbReference type="NCBI Taxonomy" id="1601833"/>
    <lineage>
        <taxon>Bacteria</taxon>
        <taxon>Bacillati</taxon>
        <taxon>Bacillota</taxon>
        <taxon>Bacilli</taxon>
        <taxon>Bacillales</taxon>
        <taxon>Bacillaceae</taxon>
    </lineage>
</organism>
<dbReference type="InterPro" id="IPR044940">
    <property type="entry name" value="NOS_dom_2"/>
</dbReference>
<dbReference type="InterPro" id="IPR050607">
    <property type="entry name" value="NOS"/>
</dbReference>
<dbReference type="PIRSF" id="PIRSF037219">
    <property type="entry name" value="NOS_oxygenase"/>
    <property type="match status" value="1"/>
</dbReference>
<dbReference type="Gene3D" id="3.90.340.10">
    <property type="entry name" value="Nitric Oxide Synthase, Chain A, domain 1"/>
    <property type="match status" value="1"/>
</dbReference>
<evidence type="ECO:0000256" key="6">
    <source>
        <dbReference type="ARBA" id="ARBA00022617"/>
    </source>
</evidence>
<dbReference type="InterPro" id="IPR036119">
    <property type="entry name" value="NOS_N_sf"/>
</dbReference>
<dbReference type="GO" id="GO:0020037">
    <property type="term" value="F:heme binding"/>
    <property type="evidence" value="ECO:0007669"/>
    <property type="project" value="InterPro"/>
</dbReference>
<dbReference type="PANTHER" id="PTHR43410">
    <property type="entry name" value="NITRIC OXIDE SYNTHASE OXYGENASE"/>
    <property type="match status" value="1"/>
</dbReference>
<dbReference type="PANTHER" id="PTHR43410:SF1">
    <property type="entry name" value="NITRIC OXIDE SYNTHASE"/>
    <property type="match status" value="1"/>
</dbReference>
<evidence type="ECO:0000256" key="9">
    <source>
        <dbReference type="ARBA" id="ARBA00023004"/>
    </source>
</evidence>
<keyword evidence="6 11" id="KW-0349">Heme</keyword>
<dbReference type="InterPro" id="IPR004030">
    <property type="entry name" value="NOS_N"/>
</dbReference>
<evidence type="ECO:0000256" key="1">
    <source>
        <dbReference type="ARBA" id="ARBA00001971"/>
    </source>
</evidence>
<evidence type="ECO:0000259" key="13">
    <source>
        <dbReference type="Pfam" id="PF02898"/>
    </source>
</evidence>
<dbReference type="Proteomes" id="UP000198571">
    <property type="component" value="Unassembled WGS sequence"/>
</dbReference>
<dbReference type="Gene3D" id="3.90.440.10">
    <property type="entry name" value="Nitric Oxide Synthase,Heme Domain,Chain A domain 2"/>
    <property type="match status" value="1"/>
</dbReference>
<sequence>MNQLYEKAKAFISLCYKELNKEEDIEGRLKEIKTEIWETNHYTHTFTELEHGAKMAWRNANKCIGRLFWDTLTVMDARDLRHEEDVFEALESHLRFATNNGKIRPAMTFFAPRKNGAAPVTLLNHQLIRYAGYEKGETVTGDPASVPFTKLCQSLGWQGEGTPFDVLPLVIKLEDGTISWRELKEKDILRVPITHPDIAEINELELEWYAVPAISDMLVEIGGLEYPAVPFNGWYMGTEIGARNFADESRYHKLPEVAKKIGLDLSKASSLWKDRALVELNRAVLYSFQKNGVSIVDHHTAADQFKTFERREAEAGRPLTGKWSWLIPPVSPATTHIFHNEYNDEFVSPNFHYQKKIYDSEGKLI</sequence>
<evidence type="ECO:0000256" key="10">
    <source>
        <dbReference type="ARBA" id="ARBA00048713"/>
    </source>
</evidence>
<dbReference type="EMBL" id="FOGT01000004">
    <property type="protein sequence ID" value="SER83745.1"/>
    <property type="molecule type" value="Genomic_DNA"/>
</dbReference>
<dbReference type="SUPFAM" id="SSF56512">
    <property type="entry name" value="Nitric oxide (NO) synthase oxygenase domain"/>
    <property type="match status" value="1"/>
</dbReference>
<keyword evidence="9 11" id="KW-0408">Iron</keyword>
<feature type="domain" description="Nitric oxide synthase (NOS)" evidence="13">
    <location>
        <begin position="2"/>
        <end position="358"/>
    </location>
</feature>
<dbReference type="InterPro" id="IPR044944">
    <property type="entry name" value="NOS_dom_3"/>
</dbReference>
<dbReference type="Pfam" id="PF02898">
    <property type="entry name" value="NO_synthase"/>
    <property type="match status" value="1"/>
</dbReference>
<keyword evidence="8 11" id="KW-0560">Oxidoreductase</keyword>
<dbReference type="GO" id="GO:0046872">
    <property type="term" value="F:metal ion binding"/>
    <property type="evidence" value="ECO:0007669"/>
    <property type="project" value="UniProtKB-KW"/>
</dbReference>
<protein>
    <recommendedName>
        <fullName evidence="5 11">Nitric oxide synthase oxygenase</fullName>
        <ecNumber evidence="4 11">1.14.14.47</ecNumber>
    </recommendedName>
</protein>
<comment type="function">
    <text evidence="2 11">Catalyzes the production of nitric oxide.</text>
</comment>
<dbReference type="GO" id="GO:0006809">
    <property type="term" value="P:nitric oxide biosynthetic process"/>
    <property type="evidence" value="ECO:0007669"/>
    <property type="project" value="InterPro"/>
</dbReference>
<evidence type="ECO:0000256" key="3">
    <source>
        <dbReference type="ARBA" id="ARBA00005411"/>
    </source>
</evidence>
<evidence type="ECO:0000256" key="7">
    <source>
        <dbReference type="ARBA" id="ARBA00022723"/>
    </source>
</evidence>
<dbReference type="InterPro" id="IPR017142">
    <property type="entry name" value="Nitric_oxide_synthase_Oase-su"/>
</dbReference>
<keyword evidence="7 11" id="KW-0479">Metal-binding</keyword>
<evidence type="ECO:0000256" key="11">
    <source>
        <dbReference type="PIRNR" id="PIRNR037219"/>
    </source>
</evidence>
<comment type="subunit">
    <text evidence="11">Homodimer.</text>
</comment>
<comment type="miscellaneous">
    <text evidence="11">This protein is similar to the oxygenase domain of eukaryotic nitric oxide synthases but lacks the reductase domain which, in eukaryotes, is responsible for transfer of electrons to the ferric heme during nitric oxide synthesis.</text>
</comment>
<evidence type="ECO:0000313" key="15">
    <source>
        <dbReference type="Proteomes" id="UP000198571"/>
    </source>
</evidence>